<dbReference type="STRING" id="1314783.A0A165PK24"/>
<dbReference type="AlphaFoldDB" id="A0A165PK24"/>
<reference evidence="1 2" key="1">
    <citation type="journal article" date="2016" name="Mol. Biol. Evol.">
        <title>Comparative Genomics of Early-Diverging Mushroom-Forming Fungi Provides Insights into the Origins of Lignocellulose Decay Capabilities.</title>
        <authorList>
            <person name="Nagy L.G."/>
            <person name="Riley R."/>
            <person name="Tritt A."/>
            <person name="Adam C."/>
            <person name="Daum C."/>
            <person name="Floudas D."/>
            <person name="Sun H."/>
            <person name="Yadav J.S."/>
            <person name="Pangilinan J."/>
            <person name="Larsson K.H."/>
            <person name="Matsuura K."/>
            <person name="Barry K."/>
            <person name="Labutti K."/>
            <person name="Kuo R."/>
            <person name="Ohm R.A."/>
            <person name="Bhattacharya S.S."/>
            <person name="Shirouzu T."/>
            <person name="Yoshinaga Y."/>
            <person name="Martin F.M."/>
            <person name="Grigoriev I.V."/>
            <person name="Hibbett D.S."/>
        </authorList>
    </citation>
    <scope>NUCLEOTIDE SEQUENCE [LARGE SCALE GENOMIC DNA]</scope>
    <source>
        <strain evidence="1 2">L-15889</strain>
    </source>
</reference>
<dbReference type="Proteomes" id="UP000076727">
    <property type="component" value="Unassembled WGS sequence"/>
</dbReference>
<dbReference type="EMBL" id="KV429068">
    <property type="protein sequence ID" value="KZT68304.1"/>
    <property type="molecule type" value="Genomic_DNA"/>
</dbReference>
<keyword evidence="2" id="KW-1185">Reference proteome</keyword>
<sequence length="134" mass="15158">MGAFFEPSPSLHSKLVASWQPRFGFFRNRYMQNPSKVLAPSSLETRLWFLHRSTAWSSKVSSLHGSSRKKLTAMEDIVAQLRSDEVLIDAVGMKSYVVVGKVPATLVEGFLAYEELPELDIPMELPVIEEPYEQ</sequence>
<name>A0A165PK24_9APHY</name>
<organism evidence="1 2">
    <name type="scientific">Daedalea quercina L-15889</name>
    <dbReference type="NCBI Taxonomy" id="1314783"/>
    <lineage>
        <taxon>Eukaryota</taxon>
        <taxon>Fungi</taxon>
        <taxon>Dikarya</taxon>
        <taxon>Basidiomycota</taxon>
        <taxon>Agaricomycotina</taxon>
        <taxon>Agaricomycetes</taxon>
        <taxon>Polyporales</taxon>
        <taxon>Fomitopsis</taxon>
    </lineage>
</organism>
<evidence type="ECO:0000313" key="1">
    <source>
        <dbReference type="EMBL" id="KZT68304.1"/>
    </source>
</evidence>
<protein>
    <submittedName>
        <fullName evidence="1">Glycoside hydrolase family 10 protein</fullName>
    </submittedName>
</protein>
<evidence type="ECO:0000313" key="2">
    <source>
        <dbReference type="Proteomes" id="UP000076727"/>
    </source>
</evidence>
<proteinExistence type="predicted"/>
<gene>
    <name evidence="1" type="ORF">DAEQUDRAFT_338827</name>
</gene>
<accession>A0A165PK24</accession>
<dbReference type="GO" id="GO:0016787">
    <property type="term" value="F:hydrolase activity"/>
    <property type="evidence" value="ECO:0007669"/>
    <property type="project" value="UniProtKB-KW"/>
</dbReference>
<keyword evidence="1" id="KW-0378">Hydrolase</keyword>